<dbReference type="EMBL" id="FOXC01000007">
    <property type="protein sequence ID" value="SFP14878.1"/>
    <property type="molecule type" value="Genomic_DNA"/>
</dbReference>
<gene>
    <name evidence="1" type="ORF">HHA03_06510</name>
    <name evidence="2" type="ORF">SAMN05421839_10717</name>
</gene>
<dbReference type="Pfam" id="PF11518">
    <property type="entry name" value="DUF3221"/>
    <property type="match status" value="1"/>
</dbReference>
<evidence type="ECO:0008006" key="5">
    <source>
        <dbReference type="Google" id="ProtNLM"/>
    </source>
</evidence>
<dbReference type="Proteomes" id="UP000242243">
    <property type="component" value="Unassembled WGS sequence"/>
</dbReference>
<dbReference type="RefSeq" id="WP_089830671.1">
    <property type="nucleotide sequence ID" value="NZ_BJWI01000005.1"/>
</dbReference>
<name>A0A1I5MZB5_9BACI</name>
<dbReference type="EMBL" id="BJWI01000005">
    <property type="protein sequence ID" value="GEM01119.1"/>
    <property type="molecule type" value="Genomic_DNA"/>
</dbReference>
<evidence type="ECO:0000313" key="2">
    <source>
        <dbReference type="EMBL" id="SFP14878.1"/>
    </source>
</evidence>
<dbReference type="Proteomes" id="UP000321547">
    <property type="component" value="Unassembled WGS sequence"/>
</dbReference>
<protein>
    <recommendedName>
        <fullName evidence="5">DUF3221 domain-containing protein</fullName>
    </recommendedName>
</protein>
<evidence type="ECO:0000313" key="3">
    <source>
        <dbReference type="Proteomes" id="UP000242243"/>
    </source>
</evidence>
<dbReference type="AlphaFoldDB" id="A0A1I5MZB5"/>
<reference evidence="2 3" key="1">
    <citation type="submission" date="2016-10" db="EMBL/GenBank/DDBJ databases">
        <authorList>
            <person name="de Groot N.N."/>
        </authorList>
    </citation>
    <scope>NUCLEOTIDE SEQUENCE [LARGE SCALE GENOMIC DNA]</scope>
    <source>
        <strain evidence="2 3">DSM 17073</strain>
    </source>
</reference>
<evidence type="ECO:0000313" key="1">
    <source>
        <dbReference type="EMBL" id="GEM01119.1"/>
    </source>
</evidence>
<dbReference type="OrthoDB" id="2973876at2"/>
<organism evidence="2 3">
    <name type="scientific">Halolactibacillus halophilus</name>
    <dbReference type="NCBI Taxonomy" id="306540"/>
    <lineage>
        <taxon>Bacteria</taxon>
        <taxon>Bacillati</taxon>
        <taxon>Bacillota</taxon>
        <taxon>Bacilli</taxon>
        <taxon>Bacillales</taxon>
        <taxon>Bacillaceae</taxon>
        <taxon>Halolactibacillus</taxon>
    </lineage>
</organism>
<sequence>MKQSFFYILILSLGILTLWLFISHRQTTPDLTGYVIRTTPKRLLIQSENPKDMRAYGGRERYYELIWVNIDEKRYDVGDYVDVWYHSISQHYPRIATTKKITQSMRVPQKDTTLTRKQIIQKVYQDTPSHPAELFVIDQIEYDEQAAVWHVDLYDVFSERYQSFSLDDSM</sequence>
<reference evidence="1 4" key="2">
    <citation type="submission" date="2019-07" db="EMBL/GenBank/DDBJ databases">
        <title>Whole genome shotgun sequence of Halolactibacillus halophilus NBRC 100868.</title>
        <authorList>
            <person name="Hosoyama A."/>
            <person name="Uohara A."/>
            <person name="Ohji S."/>
            <person name="Ichikawa N."/>
        </authorList>
    </citation>
    <scope>NUCLEOTIDE SEQUENCE [LARGE SCALE GENOMIC DNA]</scope>
    <source>
        <strain evidence="1 4">NBRC 100868</strain>
    </source>
</reference>
<proteinExistence type="predicted"/>
<dbReference type="STRING" id="306540.SAMN05421839_10717"/>
<dbReference type="InterPro" id="IPR021598">
    <property type="entry name" value="DUF3221"/>
</dbReference>
<accession>A0A1I5MZB5</accession>
<evidence type="ECO:0000313" key="4">
    <source>
        <dbReference type="Proteomes" id="UP000321547"/>
    </source>
</evidence>
<keyword evidence="4" id="KW-1185">Reference proteome</keyword>